<comment type="caution">
    <text evidence="1">The sequence shown here is derived from an EMBL/GenBank/DDBJ whole genome shotgun (WGS) entry which is preliminary data.</text>
</comment>
<gene>
    <name evidence="1" type="ORF">FA95DRAFT_336926</name>
</gene>
<accession>A0ACB8RIQ8</accession>
<protein>
    <submittedName>
        <fullName evidence="1">Uncharacterized protein</fullName>
    </submittedName>
</protein>
<sequence>MEKHQRNWLEEHIQRHGLCRKTRTRHFPADEERDGQSTSFRSTMLRREGLKVGIFHPPTDWHTENNPNKMQNTLHSGTNATSSAPPYHINPVPTNEDRRAVIMTEANTRPYTLQVQFCVRTQNTVREHVRSVEATLSNNQINFVRAVSAESGVRTLSPSRSPSRSPSLSPSRSPSPWRGAASAGPASIVKRKREASTKELKRMLSVSLLSEVLVGWRSSSYDVQYLYVSMSAAALCRRHGAELGVRARLPVLATMMLRDELGVERDIRDGTVTLLQNTMV</sequence>
<evidence type="ECO:0000313" key="1">
    <source>
        <dbReference type="EMBL" id="KAI0043810.1"/>
    </source>
</evidence>
<keyword evidence="2" id="KW-1185">Reference proteome</keyword>
<reference evidence="1" key="2">
    <citation type="journal article" date="2022" name="New Phytol.">
        <title>Evolutionary transition to the ectomycorrhizal habit in the genomes of a hyperdiverse lineage of mushroom-forming fungi.</title>
        <authorList>
            <person name="Looney B."/>
            <person name="Miyauchi S."/>
            <person name="Morin E."/>
            <person name="Drula E."/>
            <person name="Courty P.E."/>
            <person name="Kohler A."/>
            <person name="Kuo A."/>
            <person name="LaButti K."/>
            <person name="Pangilinan J."/>
            <person name="Lipzen A."/>
            <person name="Riley R."/>
            <person name="Andreopoulos W."/>
            <person name="He G."/>
            <person name="Johnson J."/>
            <person name="Nolan M."/>
            <person name="Tritt A."/>
            <person name="Barry K.W."/>
            <person name="Grigoriev I.V."/>
            <person name="Nagy L.G."/>
            <person name="Hibbett D."/>
            <person name="Henrissat B."/>
            <person name="Matheny P.B."/>
            <person name="Labbe J."/>
            <person name="Martin F.M."/>
        </authorList>
    </citation>
    <scope>NUCLEOTIDE SEQUENCE</scope>
    <source>
        <strain evidence="1">FP105234-sp</strain>
    </source>
</reference>
<name>A0ACB8RIQ8_9AGAM</name>
<proteinExistence type="predicted"/>
<evidence type="ECO:0000313" key="2">
    <source>
        <dbReference type="Proteomes" id="UP000814033"/>
    </source>
</evidence>
<reference evidence="1" key="1">
    <citation type="submission" date="2021-02" db="EMBL/GenBank/DDBJ databases">
        <authorList>
            <consortium name="DOE Joint Genome Institute"/>
            <person name="Ahrendt S."/>
            <person name="Looney B.P."/>
            <person name="Miyauchi S."/>
            <person name="Morin E."/>
            <person name="Drula E."/>
            <person name="Courty P.E."/>
            <person name="Chicoki N."/>
            <person name="Fauchery L."/>
            <person name="Kohler A."/>
            <person name="Kuo A."/>
            <person name="Labutti K."/>
            <person name="Pangilinan J."/>
            <person name="Lipzen A."/>
            <person name="Riley R."/>
            <person name="Andreopoulos W."/>
            <person name="He G."/>
            <person name="Johnson J."/>
            <person name="Barry K.W."/>
            <person name="Grigoriev I.V."/>
            <person name="Nagy L."/>
            <person name="Hibbett D."/>
            <person name="Henrissat B."/>
            <person name="Matheny P.B."/>
            <person name="Labbe J."/>
            <person name="Martin F."/>
        </authorList>
    </citation>
    <scope>NUCLEOTIDE SEQUENCE</scope>
    <source>
        <strain evidence="1">FP105234-sp</strain>
    </source>
</reference>
<organism evidence="1 2">
    <name type="scientific">Auriscalpium vulgare</name>
    <dbReference type="NCBI Taxonomy" id="40419"/>
    <lineage>
        <taxon>Eukaryota</taxon>
        <taxon>Fungi</taxon>
        <taxon>Dikarya</taxon>
        <taxon>Basidiomycota</taxon>
        <taxon>Agaricomycotina</taxon>
        <taxon>Agaricomycetes</taxon>
        <taxon>Russulales</taxon>
        <taxon>Auriscalpiaceae</taxon>
        <taxon>Auriscalpium</taxon>
    </lineage>
</organism>
<dbReference type="EMBL" id="MU276003">
    <property type="protein sequence ID" value="KAI0043810.1"/>
    <property type="molecule type" value="Genomic_DNA"/>
</dbReference>
<dbReference type="Proteomes" id="UP000814033">
    <property type="component" value="Unassembled WGS sequence"/>
</dbReference>